<dbReference type="RefSeq" id="WP_253236265.1">
    <property type="nucleotide sequence ID" value="NZ_JAMYJR010000003.1"/>
</dbReference>
<proteinExistence type="predicted"/>
<dbReference type="PANTHER" id="PTHR48080">
    <property type="entry name" value="D-GALACTONATE DEHYDRATASE-RELATED"/>
    <property type="match status" value="1"/>
</dbReference>
<dbReference type="InterPro" id="IPR034593">
    <property type="entry name" value="DgoD-like"/>
</dbReference>
<comment type="caution">
    <text evidence="3">The sequence shown here is derived from an EMBL/GenBank/DDBJ whole genome shotgun (WGS) entry which is preliminary data.</text>
</comment>
<feature type="domain" description="Mandelate racemase/muconate lactonizing enzyme C-terminal" evidence="2">
    <location>
        <begin position="125"/>
        <end position="230"/>
    </location>
</feature>
<dbReference type="NCBIfam" id="NF010624">
    <property type="entry name" value="PRK14017.1"/>
    <property type="match status" value="1"/>
</dbReference>
<dbReference type="EMBL" id="JAMYJR010000003">
    <property type="protein sequence ID" value="MCO8270141.1"/>
    <property type="molecule type" value="Genomic_DNA"/>
</dbReference>
<dbReference type="PANTHER" id="PTHR48080:SF2">
    <property type="entry name" value="D-GALACTONATE DEHYDRATASE"/>
    <property type="match status" value="1"/>
</dbReference>
<dbReference type="Proteomes" id="UP001523369">
    <property type="component" value="Unassembled WGS sequence"/>
</dbReference>
<reference evidence="3 4" key="1">
    <citation type="submission" date="2022-06" db="EMBL/GenBank/DDBJ databases">
        <title>New Species of the Genus Actinoplanes, ActinopZanes ferrugineus.</title>
        <authorList>
            <person name="Ding P."/>
        </authorList>
    </citation>
    <scope>NUCLEOTIDE SEQUENCE [LARGE SCALE GENOMIC DNA]</scope>
    <source>
        <strain evidence="3 4">TRM88003</strain>
    </source>
</reference>
<protein>
    <submittedName>
        <fullName evidence="3">Galactonate dehydratase</fullName>
        <ecNumber evidence="3">4.2.1.6</ecNumber>
    </submittedName>
</protein>
<dbReference type="InterPro" id="IPR018110">
    <property type="entry name" value="Mandel_Rmase/mucon_lact_enz_CS"/>
</dbReference>
<keyword evidence="4" id="KW-1185">Reference proteome</keyword>
<sequence>MKIVRIETFLVPPRWLFCRVETDEGLVGWGEPVVEGRAEVVRAAIDVFSEYLIGEDPLRIEHHWQTLTKGGFYRGGPILSSAVAGIDQALWDIAGQAYGAPVHALLGGPLRDRARVYAWVGGDEPAELADAIAAHVDAGMTAVKMNASGRLSPVPTAAEVNDVVRRVSAAREALGDDRDVAIDLHGRASLPAARMILPAVAPLRPLLVEEPLVPEQTHLLGDLVRCTPVPVATGERLYDRSGFLPALQAGVSVVQPDLSHAGGISEVRRIAALAETYGALLAPHCPLGPIALAASLHVAFATPNFLIQEQSMGIHYHSAEADLLSYVADPAPLQIVDGHIARWDSPGLGIAIDEAAVRRADAAGHAWRNPVWRHDDGSFAEW</sequence>
<gene>
    <name evidence="3" type="primary">dgoD</name>
    <name evidence="3" type="ORF">M1L60_05985</name>
</gene>
<dbReference type="InterPro" id="IPR013342">
    <property type="entry name" value="Mandelate_racemase_C"/>
</dbReference>
<evidence type="ECO:0000313" key="3">
    <source>
        <dbReference type="EMBL" id="MCO8270141.1"/>
    </source>
</evidence>
<dbReference type="SMART" id="SM00922">
    <property type="entry name" value="MR_MLE"/>
    <property type="match status" value="1"/>
</dbReference>
<evidence type="ECO:0000256" key="1">
    <source>
        <dbReference type="ARBA" id="ARBA00023239"/>
    </source>
</evidence>
<dbReference type="Gene3D" id="3.30.390.10">
    <property type="entry name" value="Enolase-like, N-terminal domain"/>
    <property type="match status" value="1"/>
</dbReference>
<dbReference type="PROSITE" id="PS00909">
    <property type="entry name" value="MR_MLE_2"/>
    <property type="match status" value="1"/>
</dbReference>
<dbReference type="InterPro" id="IPR013341">
    <property type="entry name" value="Mandelate_racemase_N_dom"/>
</dbReference>
<dbReference type="PROSITE" id="PS00908">
    <property type="entry name" value="MR_MLE_1"/>
    <property type="match status" value="1"/>
</dbReference>
<dbReference type="GO" id="GO:0008869">
    <property type="term" value="F:galactonate dehydratase activity"/>
    <property type="evidence" value="ECO:0007669"/>
    <property type="project" value="UniProtKB-EC"/>
</dbReference>
<dbReference type="SUPFAM" id="SSF51604">
    <property type="entry name" value="Enolase C-terminal domain-like"/>
    <property type="match status" value="1"/>
</dbReference>
<dbReference type="InterPro" id="IPR029065">
    <property type="entry name" value="Enolase_C-like"/>
</dbReference>
<name>A0ABT1DJ78_9ACTN</name>
<evidence type="ECO:0000259" key="2">
    <source>
        <dbReference type="SMART" id="SM00922"/>
    </source>
</evidence>
<organism evidence="3 4">
    <name type="scientific">Paractinoplanes aksuensis</name>
    <dbReference type="NCBI Taxonomy" id="2939490"/>
    <lineage>
        <taxon>Bacteria</taxon>
        <taxon>Bacillati</taxon>
        <taxon>Actinomycetota</taxon>
        <taxon>Actinomycetes</taxon>
        <taxon>Micromonosporales</taxon>
        <taxon>Micromonosporaceae</taxon>
        <taxon>Paractinoplanes</taxon>
    </lineage>
</organism>
<keyword evidence="1 3" id="KW-0456">Lyase</keyword>
<dbReference type="InterPro" id="IPR029017">
    <property type="entry name" value="Enolase-like_N"/>
</dbReference>
<dbReference type="SFLD" id="SFLDS00001">
    <property type="entry name" value="Enolase"/>
    <property type="match status" value="1"/>
</dbReference>
<accession>A0ABT1DJ78</accession>
<evidence type="ECO:0000313" key="4">
    <source>
        <dbReference type="Proteomes" id="UP001523369"/>
    </source>
</evidence>
<dbReference type="Pfam" id="PF02746">
    <property type="entry name" value="MR_MLE_N"/>
    <property type="match status" value="1"/>
</dbReference>
<dbReference type="SUPFAM" id="SSF54826">
    <property type="entry name" value="Enolase N-terminal domain-like"/>
    <property type="match status" value="1"/>
</dbReference>
<dbReference type="InterPro" id="IPR036849">
    <property type="entry name" value="Enolase-like_C_sf"/>
</dbReference>
<dbReference type="EC" id="4.2.1.6" evidence="3"/>
<dbReference type="Pfam" id="PF13378">
    <property type="entry name" value="MR_MLE_C"/>
    <property type="match status" value="1"/>
</dbReference>
<dbReference type="Gene3D" id="3.20.20.120">
    <property type="entry name" value="Enolase-like C-terminal domain"/>
    <property type="match status" value="1"/>
</dbReference>
<dbReference type="SFLD" id="SFLDG00179">
    <property type="entry name" value="mandelate_racemase"/>
    <property type="match status" value="1"/>
</dbReference>